<proteinExistence type="predicted"/>
<dbReference type="OrthoDB" id="3268207at2759"/>
<dbReference type="Proteomes" id="UP000053477">
    <property type="component" value="Unassembled WGS sequence"/>
</dbReference>
<evidence type="ECO:0000313" key="3">
    <source>
        <dbReference type="EMBL" id="KLO20376.1"/>
    </source>
</evidence>
<evidence type="ECO:0000259" key="2">
    <source>
        <dbReference type="Pfam" id="PF20152"/>
    </source>
</evidence>
<feature type="transmembrane region" description="Helical" evidence="1">
    <location>
        <begin position="121"/>
        <end position="147"/>
    </location>
</feature>
<name>A0A0H2STA9_9AGAM</name>
<dbReference type="Pfam" id="PF20152">
    <property type="entry name" value="DUF6534"/>
    <property type="match status" value="1"/>
</dbReference>
<feature type="transmembrane region" description="Helical" evidence="1">
    <location>
        <begin position="230"/>
        <end position="250"/>
    </location>
</feature>
<sequence>MSSSVPAGIRCTVGVLVFGAIANAIVYGATTMRSYHYFTRFQRDSLFMKIMVGVIWSINTLQVTFDMVAVDHYVLKNYANYPVLDRLHWSLSAVMVLAVVGSATIRIFLVHLIWQISKAQWYFRIPALIFSCISMSTGLALSIKLLVDGTIHGTKAVTYLAFSTFATAVICDLVIAISICYLLTRAQTGRQLLDNVLHMLGLYFVKSGLVITACNIASVISFSFMRHNCVYMAIFFFSFSFYFLSLLSILTSRDDLRARMGSIVTSLPMHQLSPLSPQSSTLVYGHPTSKMGSISQAAAISISVETETDILVDRVAIPKTSFSHCQKQSSNTANLTTNSSRVQW</sequence>
<dbReference type="PANTHER" id="PTHR40465">
    <property type="entry name" value="CHROMOSOME 1, WHOLE GENOME SHOTGUN SEQUENCE"/>
    <property type="match status" value="1"/>
</dbReference>
<dbReference type="EMBL" id="KQ085882">
    <property type="protein sequence ID" value="KLO20376.1"/>
    <property type="molecule type" value="Genomic_DNA"/>
</dbReference>
<keyword evidence="4" id="KW-1185">Reference proteome</keyword>
<evidence type="ECO:0000256" key="1">
    <source>
        <dbReference type="SAM" id="Phobius"/>
    </source>
</evidence>
<accession>A0A0H2STA9</accession>
<keyword evidence="1" id="KW-0812">Transmembrane</keyword>
<organism evidence="3 4">
    <name type="scientific">Schizopora paradoxa</name>
    <dbReference type="NCBI Taxonomy" id="27342"/>
    <lineage>
        <taxon>Eukaryota</taxon>
        <taxon>Fungi</taxon>
        <taxon>Dikarya</taxon>
        <taxon>Basidiomycota</taxon>
        <taxon>Agaricomycotina</taxon>
        <taxon>Agaricomycetes</taxon>
        <taxon>Hymenochaetales</taxon>
        <taxon>Schizoporaceae</taxon>
        <taxon>Schizopora</taxon>
    </lineage>
</organism>
<feature type="domain" description="DUF6534" evidence="2">
    <location>
        <begin position="168"/>
        <end position="254"/>
    </location>
</feature>
<feature type="transmembrane region" description="Helical" evidence="1">
    <location>
        <begin position="89"/>
        <end position="109"/>
    </location>
</feature>
<feature type="transmembrane region" description="Helical" evidence="1">
    <location>
        <begin position="50"/>
        <end position="69"/>
    </location>
</feature>
<feature type="transmembrane region" description="Helical" evidence="1">
    <location>
        <begin position="159"/>
        <end position="183"/>
    </location>
</feature>
<dbReference type="InParanoid" id="A0A0H2STA9"/>
<evidence type="ECO:0000313" key="4">
    <source>
        <dbReference type="Proteomes" id="UP000053477"/>
    </source>
</evidence>
<dbReference type="InterPro" id="IPR045339">
    <property type="entry name" value="DUF6534"/>
</dbReference>
<reference evidence="3 4" key="1">
    <citation type="submission" date="2015-04" db="EMBL/GenBank/DDBJ databases">
        <title>Complete genome sequence of Schizopora paradoxa KUC8140, a cosmopolitan wood degrader in East Asia.</title>
        <authorList>
            <consortium name="DOE Joint Genome Institute"/>
            <person name="Min B."/>
            <person name="Park H."/>
            <person name="Jang Y."/>
            <person name="Kim J.-J."/>
            <person name="Kim K.H."/>
            <person name="Pangilinan J."/>
            <person name="Lipzen A."/>
            <person name="Riley R."/>
            <person name="Grigoriev I.V."/>
            <person name="Spatafora J.W."/>
            <person name="Choi I.-G."/>
        </authorList>
    </citation>
    <scope>NUCLEOTIDE SEQUENCE [LARGE SCALE GENOMIC DNA]</scope>
    <source>
        <strain evidence="3 4">KUC8140</strain>
    </source>
</reference>
<gene>
    <name evidence="3" type="ORF">SCHPADRAFT_3313</name>
</gene>
<feature type="transmembrane region" description="Helical" evidence="1">
    <location>
        <begin position="203"/>
        <end position="224"/>
    </location>
</feature>
<keyword evidence="1" id="KW-1133">Transmembrane helix</keyword>
<dbReference type="AlphaFoldDB" id="A0A0H2STA9"/>
<keyword evidence="1" id="KW-0472">Membrane</keyword>
<dbReference type="PANTHER" id="PTHR40465:SF1">
    <property type="entry name" value="DUF6534 DOMAIN-CONTAINING PROTEIN"/>
    <property type="match status" value="1"/>
</dbReference>
<protein>
    <recommendedName>
        <fullName evidence="2">DUF6534 domain-containing protein</fullName>
    </recommendedName>
</protein>
<feature type="transmembrane region" description="Helical" evidence="1">
    <location>
        <begin position="6"/>
        <end position="29"/>
    </location>
</feature>